<accession>A0A1G2EFJ5</accession>
<gene>
    <name evidence="1" type="ORF">A2896_00465</name>
</gene>
<sequence>MKLFSFLRRKENPRPREELGEEGELRYIIIKDHYQGFGTNSGVKLLDIIAGNPKYQYVELPSSWKKIPNPGGYDKEKIVDCKGRERAGVLFSYMGGESANLLWPLNRFQVSYLRVEGLLVGCARDGGKLIHTSESIKPEENGVIHATDQFRAEDLASEWLNKNYPDWRKPGAYWD</sequence>
<comment type="caution">
    <text evidence="1">The sequence shown here is derived from an EMBL/GenBank/DDBJ whole genome shotgun (WGS) entry which is preliminary data.</text>
</comment>
<organism evidence="1 2">
    <name type="scientific">Candidatus Nealsonbacteria bacterium RIFCSPLOWO2_01_FULL_43_32</name>
    <dbReference type="NCBI Taxonomy" id="1801672"/>
    <lineage>
        <taxon>Bacteria</taxon>
        <taxon>Candidatus Nealsoniibacteriota</taxon>
    </lineage>
</organism>
<dbReference type="Proteomes" id="UP000178647">
    <property type="component" value="Unassembled WGS sequence"/>
</dbReference>
<dbReference type="AlphaFoldDB" id="A0A1G2EFJ5"/>
<protein>
    <submittedName>
        <fullName evidence="1">Uncharacterized protein</fullName>
    </submittedName>
</protein>
<reference evidence="1 2" key="1">
    <citation type="journal article" date="2016" name="Nat. Commun.">
        <title>Thousands of microbial genomes shed light on interconnected biogeochemical processes in an aquifer system.</title>
        <authorList>
            <person name="Anantharaman K."/>
            <person name="Brown C.T."/>
            <person name="Hug L.A."/>
            <person name="Sharon I."/>
            <person name="Castelle C.J."/>
            <person name="Probst A.J."/>
            <person name="Thomas B.C."/>
            <person name="Singh A."/>
            <person name="Wilkins M.J."/>
            <person name="Karaoz U."/>
            <person name="Brodie E.L."/>
            <person name="Williams K.H."/>
            <person name="Hubbard S.S."/>
            <person name="Banfield J.F."/>
        </authorList>
    </citation>
    <scope>NUCLEOTIDE SEQUENCE [LARGE SCALE GENOMIC DNA]</scope>
</reference>
<proteinExistence type="predicted"/>
<evidence type="ECO:0000313" key="2">
    <source>
        <dbReference type="Proteomes" id="UP000178647"/>
    </source>
</evidence>
<evidence type="ECO:0000313" key="1">
    <source>
        <dbReference type="EMBL" id="OGZ24573.1"/>
    </source>
</evidence>
<dbReference type="EMBL" id="MHMH01000008">
    <property type="protein sequence ID" value="OGZ24573.1"/>
    <property type="molecule type" value="Genomic_DNA"/>
</dbReference>
<name>A0A1G2EFJ5_9BACT</name>